<dbReference type="Proteomes" id="UP000024837">
    <property type="component" value="Unassembled WGS sequence"/>
</dbReference>
<organism evidence="2 3">
    <name type="scientific">Drechslerella stenobrocha 248</name>
    <dbReference type="NCBI Taxonomy" id="1043628"/>
    <lineage>
        <taxon>Eukaryota</taxon>
        <taxon>Fungi</taxon>
        <taxon>Dikarya</taxon>
        <taxon>Ascomycota</taxon>
        <taxon>Pezizomycotina</taxon>
        <taxon>Orbiliomycetes</taxon>
        <taxon>Orbiliales</taxon>
        <taxon>Orbiliaceae</taxon>
        <taxon>Drechslerella</taxon>
    </lineage>
</organism>
<reference evidence="2 3" key="1">
    <citation type="submission" date="2013-05" db="EMBL/GenBank/DDBJ databases">
        <title>Drechslerella stenobrocha genome reveals carnivorous origination and mechanical trapping mechanism of predatory fungi.</title>
        <authorList>
            <person name="Liu X."/>
            <person name="Zhang W."/>
            <person name="Liu K."/>
        </authorList>
    </citation>
    <scope>NUCLEOTIDE SEQUENCE [LARGE SCALE GENOMIC DNA]</scope>
    <source>
        <strain evidence="2 3">248</strain>
    </source>
</reference>
<keyword evidence="1" id="KW-0732">Signal</keyword>
<evidence type="ECO:0000256" key="1">
    <source>
        <dbReference type="SAM" id="SignalP"/>
    </source>
</evidence>
<name>W7HZG5_9PEZI</name>
<dbReference type="AlphaFoldDB" id="W7HZG5"/>
<dbReference type="HOGENOM" id="CLU_811386_0_0_1"/>
<keyword evidence="3" id="KW-1185">Reference proteome</keyword>
<protein>
    <recommendedName>
        <fullName evidence="4">Lipid-binding serum glycoprotein C-terminal domain-containing protein</fullName>
    </recommendedName>
</protein>
<dbReference type="Gene3D" id="3.15.10.10">
    <property type="entry name" value="Bactericidal permeability-increasing protein, domain 1"/>
    <property type="match status" value="1"/>
</dbReference>
<sequence length="334" mass="35537">MQSVIRLLPLVAMASALVPATRSAEPVLEPRLLGTSAELYIYNEWGKTVTAVGSNSKHMAQGPPASIKVAANSISRKYAVEAEGMIPIQSSFRLTLQPEFEAESVVDIDIGVSPWRTAYTVGRTNPSNQVAVMLAPAKILEAGRDFDFHVISGPGSFTGFANGLIDSKIPEFIQGVKDKPPTFKVNVPVLGDVEITIRDIVNYNVKSPYTSLSLSTNVIKALVNLSGEVRLTIKSGSKKQDANIKVSGASLLLTAKGNIFAQPLKIDVEGLAVSLQDLDIGGDLLPEIIGGLYPIFAPVLKLPYKLASFVNTSENAKIVGLVNQAIKALTNGGI</sequence>
<evidence type="ECO:0000313" key="2">
    <source>
        <dbReference type="EMBL" id="EWC48904.1"/>
    </source>
</evidence>
<evidence type="ECO:0008006" key="4">
    <source>
        <dbReference type="Google" id="ProtNLM"/>
    </source>
</evidence>
<evidence type="ECO:0000313" key="3">
    <source>
        <dbReference type="Proteomes" id="UP000024837"/>
    </source>
</evidence>
<gene>
    <name evidence="2" type="ORF">DRE_00209</name>
</gene>
<accession>W7HZG5</accession>
<feature type="chain" id="PRO_5004895641" description="Lipid-binding serum glycoprotein C-terminal domain-containing protein" evidence="1">
    <location>
        <begin position="24"/>
        <end position="334"/>
    </location>
</feature>
<dbReference type="OrthoDB" id="5295180at2759"/>
<feature type="signal peptide" evidence="1">
    <location>
        <begin position="1"/>
        <end position="23"/>
    </location>
</feature>
<dbReference type="EMBL" id="KI966371">
    <property type="protein sequence ID" value="EWC48904.1"/>
    <property type="molecule type" value="Genomic_DNA"/>
</dbReference>
<proteinExistence type="predicted"/>